<dbReference type="FunCoup" id="G7E0W6">
    <property type="interactions" value="106"/>
</dbReference>
<feature type="transmembrane region" description="Helical" evidence="5">
    <location>
        <begin position="112"/>
        <end position="130"/>
    </location>
</feature>
<dbReference type="Pfam" id="PF01027">
    <property type="entry name" value="Bax1-I"/>
    <property type="match status" value="1"/>
</dbReference>
<feature type="transmembrane region" description="Helical" evidence="5">
    <location>
        <begin position="164"/>
        <end position="184"/>
    </location>
</feature>
<dbReference type="PANTHER" id="PTHR23291">
    <property type="entry name" value="BAX INHIBITOR-RELATED"/>
    <property type="match status" value="1"/>
</dbReference>
<feature type="transmembrane region" description="Helical" evidence="5">
    <location>
        <begin position="80"/>
        <end position="100"/>
    </location>
</feature>
<keyword evidence="3 5" id="KW-1133">Transmembrane helix</keyword>
<proteinExistence type="inferred from homology"/>
<organism evidence="7 8">
    <name type="scientific">Mixia osmundae (strain CBS 9802 / IAM 14324 / JCM 22182 / KY 12970)</name>
    <dbReference type="NCBI Taxonomy" id="764103"/>
    <lineage>
        <taxon>Eukaryota</taxon>
        <taxon>Fungi</taxon>
        <taxon>Dikarya</taxon>
        <taxon>Basidiomycota</taxon>
        <taxon>Pucciniomycotina</taxon>
        <taxon>Mixiomycetes</taxon>
        <taxon>Mixiales</taxon>
        <taxon>Mixiaceae</taxon>
        <taxon>Mixia</taxon>
    </lineage>
</organism>
<sequence>MSGGYTVPPPSYADEPSKPTKQYGTTGSQEPLLAQQSSRGLGSWGDDASGDLEGQQDDSWKETTVSDSSPEIRQAFIRKVYTMLFLQILGTTLVGVIMSTPSVTTWTQAHTAIVFVPLILAIINLFVLFAKRHSSPANIILLSTFTLLESIGVGATVAMFDQKIVLQALVITCFVFVGLTLFTMQSKYDFSHWGSYLYGILLVFFFTGIVGVFFPFSRVMDAVFAGVGTLLFSAYILYDTHMIMNRLSPDEYIIAVVSLYLDVLNLFLSILRLLNNAER</sequence>
<dbReference type="OrthoDB" id="7933078at2759"/>
<feature type="region of interest" description="Disordered" evidence="6">
    <location>
        <begin position="1"/>
        <end position="66"/>
    </location>
</feature>
<reference evidence="7 8" key="2">
    <citation type="journal article" date="2012" name="Open Biol.">
        <title>Characteristics of nucleosomes and linker DNA regions on the genome of the basidiomycete Mixia osmundae revealed by mono- and dinucleosome mapping.</title>
        <authorList>
            <person name="Nishida H."/>
            <person name="Kondo S."/>
            <person name="Matsumoto T."/>
            <person name="Suzuki Y."/>
            <person name="Yoshikawa H."/>
            <person name="Taylor T.D."/>
            <person name="Sugiyama J."/>
        </authorList>
    </citation>
    <scope>NUCLEOTIDE SEQUENCE [LARGE SCALE GENOMIC DNA]</scope>
    <source>
        <strain evidence="8">CBS 9802 / IAM 14324 / JCM 22182 / KY 12970</strain>
    </source>
</reference>
<protein>
    <submittedName>
        <fullName evidence="7">Uncharacterized protein</fullName>
    </submittedName>
</protein>
<dbReference type="AlphaFoldDB" id="G7E0W6"/>
<gene>
    <name evidence="7" type="primary">Mo03143</name>
    <name evidence="7" type="ORF">E5Q_03143</name>
</gene>
<keyword evidence="8" id="KW-1185">Reference proteome</keyword>
<feature type="compositionally biased region" description="Polar residues" evidence="6">
    <location>
        <begin position="19"/>
        <end position="40"/>
    </location>
</feature>
<evidence type="ECO:0000256" key="6">
    <source>
        <dbReference type="SAM" id="MobiDB-lite"/>
    </source>
</evidence>
<evidence type="ECO:0000313" key="7">
    <source>
        <dbReference type="EMBL" id="GAA96476.1"/>
    </source>
</evidence>
<keyword evidence="2 5" id="KW-0812">Transmembrane</keyword>
<comment type="similarity">
    <text evidence="5">Belongs to the BI1 family.</text>
</comment>
<feature type="transmembrane region" description="Helical" evidence="5">
    <location>
        <begin position="252"/>
        <end position="274"/>
    </location>
</feature>
<evidence type="ECO:0000256" key="3">
    <source>
        <dbReference type="ARBA" id="ARBA00022989"/>
    </source>
</evidence>
<dbReference type="HOGENOM" id="CLU_058671_0_0_1"/>
<feature type="transmembrane region" description="Helical" evidence="5">
    <location>
        <begin position="222"/>
        <end position="240"/>
    </location>
</feature>
<evidence type="ECO:0000256" key="2">
    <source>
        <dbReference type="ARBA" id="ARBA00022692"/>
    </source>
</evidence>
<dbReference type="OMA" id="FGVMSLY"/>
<dbReference type="Proteomes" id="UP000009131">
    <property type="component" value="Unassembled WGS sequence"/>
</dbReference>
<dbReference type="InterPro" id="IPR006214">
    <property type="entry name" value="Bax_inhibitor_1-related"/>
</dbReference>
<dbReference type="PANTHER" id="PTHR23291:SF50">
    <property type="entry name" value="PROTEIN LIFEGUARD 4"/>
    <property type="match status" value="1"/>
</dbReference>
<dbReference type="InParanoid" id="G7E0W6"/>
<comment type="caution">
    <text evidence="7">The sequence shown here is derived from an EMBL/GenBank/DDBJ whole genome shotgun (WGS) entry which is preliminary data.</text>
</comment>
<comment type="subcellular location">
    <subcellularLocation>
        <location evidence="1">Membrane</location>
        <topology evidence="1">Multi-pass membrane protein</topology>
    </subcellularLocation>
</comment>
<evidence type="ECO:0000256" key="4">
    <source>
        <dbReference type="ARBA" id="ARBA00023136"/>
    </source>
</evidence>
<name>G7E0W6_MIXOS</name>
<reference evidence="7 8" key="1">
    <citation type="journal article" date="2011" name="J. Gen. Appl. Microbiol.">
        <title>Draft genome sequencing of the enigmatic basidiomycete Mixia osmundae.</title>
        <authorList>
            <person name="Nishida H."/>
            <person name="Nagatsuka Y."/>
            <person name="Sugiyama J."/>
        </authorList>
    </citation>
    <scope>NUCLEOTIDE SEQUENCE [LARGE SCALE GENOMIC DNA]</scope>
    <source>
        <strain evidence="8">CBS 9802 / IAM 14324 / JCM 22182 / KY 12970</strain>
    </source>
</reference>
<feature type="transmembrane region" description="Helical" evidence="5">
    <location>
        <begin position="196"/>
        <end position="216"/>
    </location>
</feature>
<evidence type="ECO:0000256" key="1">
    <source>
        <dbReference type="ARBA" id="ARBA00004141"/>
    </source>
</evidence>
<dbReference type="EMBL" id="BABT02000090">
    <property type="protein sequence ID" value="GAA96476.1"/>
    <property type="molecule type" value="Genomic_DNA"/>
</dbReference>
<evidence type="ECO:0000256" key="5">
    <source>
        <dbReference type="RuleBase" id="RU004379"/>
    </source>
</evidence>
<feature type="transmembrane region" description="Helical" evidence="5">
    <location>
        <begin position="137"/>
        <end position="158"/>
    </location>
</feature>
<dbReference type="RefSeq" id="XP_014568087.1">
    <property type="nucleotide sequence ID" value="XM_014712601.1"/>
</dbReference>
<accession>G7E0W6</accession>
<dbReference type="STRING" id="764103.G7E0W6"/>
<dbReference type="GO" id="GO:0016020">
    <property type="term" value="C:membrane"/>
    <property type="evidence" value="ECO:0007669"/>
    <property type="project" value="UniProtKB-SubCell"/>
</dbReference>
<dbReference type="CDD" id="cd10429">
    <property type="entry name" value="GAAP_like"/>
    <property type="match status" value="1"/>
</dbReference>
<keyword evidence="4 5" id="KW-0472">Membrane</keyword>
<dbReference type="eggNOG" id="KOG2322">
    <property type="taxonomic scope" value="Eukaryota"/>
</dbReference>
<evidence type="ECO:0000313" key="8">
    <source>
        <dbReference type="Proteomes" id="UP000009131"/>
    </source>
</evidence>